<keyword evidence="4" id="KW-0808">Transferase</keyword>
<feature type="domain" description="Signal transduction histidine kinase internal region" evidence="3">
    <location>
        <begin position="169"/>
        <end position="246"/>
    </location>
</feature>
<keyword evidence="2" id="KW-0472">Membrane</keyword>
<organism evidence="4 5">
    <name type="scientific">Flammeovirga yaeyamensis</name>
    <dbReference type="NCBI Taxonomy" id="367791"/>
    <lineage>
        <taxon>Bacteria</taxon>
        <taxon>Pseudomonadati</taxon>
        <taxon>Bacteroidota</taxon>
        <taxon>Cytophagia</taxon>
        <taxon>Cytophagales</taxon>
        <taxon>Flammeovirgaceae</taxon>
        <taxon>Flammeovirga</taxon>
    </lineage>
</organism>
<gene>
    <name evidence="4" type="ORF">KMW28_24095</name>
</gene>
<feature type="transmembrane region" description="Helical" evidence="2">
    <location>
        <begin position="92"/>
        <end position="111"/>
    </location>
</feature>
<dbReference type="Gene3D" id="3.30.565.10">
    <property type="entry name" value="Histidine kinase-like ATPase, C-terminal domain"/>
    <property type="match status" value="1"/>
</dbReference>
<name>A0AAX1ND81_9BACT</name>
<reference evidence="4 5" key="1">
    <citation type="submission" date="2021-05" db="EMBL/GenBank/DDBJ databases">
        <title>Comparative genomic studies on the polysaccharide-degrading batcterial strains of the Flammeovirga genus.</title>
        <authorList>
            <person name="Zewei F."/>
            <person name="Zheng Z."/>
            <person name="Yu L."/>
            <person name="Ruyue G."/>
            <person name="Yanhong M."/>
            <person name="Yuanyuan C."/>
            <person name="Jingyan G."/>
            <person name="Wenjun H."/>
        </authorList>
    </citation>
    <scope>NUCLEOTIDE SEQUENCE [LARGE SCALE GENOMIC DNA]</scope>
    <source>
        <strain evidence="4 5">NBRC:100898</strain>
    </source>
</reference>
<dbReference type="InterPro" id="IPR050640">
    <property type="entry name" value="Bact_2-comp_sensor_kinase"/>
</dbReference>
<keyword evidence="4" id="KW-0418">Kinase</keyword>
<dbReference type="KEGG" id="fya:KMW28_24095"/>
<sequence length="354" mass="41411">MQNQTFKNGQKKALIRLALITSPIIGVYTITPMILFVTSVKDVQLENFYINEFNVIKALVGISFFVFIEWMLNIWLFSYADNQLGREINKKYKYIFSYAFMFVAVLFSQIRRMEMNPIDFKMFSYYPFVAATANNTFILILYRLITGRHEKAQLELDKTKLELAQYVTQQEQLKNKIHPHFIFNALNTLKLLIKREQGAAEDYLVRLSSYLRFSITETAKDISLIKDELEFCQNYIELQKVRFANSITFHNLLPQEVINNEYLPVVTLQSLAENAIKHNAFTKRNPLVLELRLKEDGNIAFSNNVIPKRTNEETTGTGLDNLRRRFELLGNDSLSIVHHQEDKQFEVTFNTIKK</sequence>
<dbReference type="GO" id="GO:0016020">
    <property type="term" value="C:membrane"/>
    <property type="evidence" value="ECO:0007669"/>
    <property type="project" value="InterPro"/>
</dbReference>
<keyword evidence="5" id="KW-1185">Reference proteome</keyword>
<keyword evidence="2" id="KW-1133">Transmembrane helix</keyword>
<dbReference type="Pfam" id="PF06580">
    <property type="entry name" value="His_kinase"/>
    <property type="match status" value="1"/>
</dbReference>
<keyword evidence="2" id="KW-0812">Transmembrane</keyword>
<dbReference type="RefSeq" id="WP_169661845.1">
    <property type="nucleotide sequence ID" value="NZ_CP076133.1"/>
</dbReference>
<dbReference type="PANTHER" id="PTHR34220:SF7">
    <property type="entry name" value="SENSOR HISTIDINE KINASE YPDA"/>
    <property type="match status" value="1"/>
</dbReference>
<evidence type="ECO:0000256" key="1">
    <source>
        <dbReference type="SAM" id="Coils"/>
    </source>
</evidence>
<dbReference type="PANTHER" id="PTHR34220">
    <property type="entry name" value="SENSOR HISTIDINE KINASE YPDA"/>
    <property type="match status" value="1"/>
</dbReference>
<evidence type="ECO:0000259" key="3">
    <source>
        <dbReference type="Pfam" id="PF06580"/>
    </source>
</evidence>
<feature type="transmembrane region" description="Helical" evidence="2">
    <location>
        <begin position="123"/>
        <end position="145"/>
    </location>
</feature>
<evidence type="ECO:0000313" key="5">
    <source>
        <dbReference type="Proteomes" id="UP000678679"/>
    </source>
</evidence>
<dbReference type="Proteomes" id="UP000678679">
    <property type="component" value="Chromosome 2"/>
</dbReference>
<dbReference type="InterPro" id="IPR036890">
    <property type="entry name" value="HATPase_C_sf"/>
</dbReference>
<feature type="transmembrane region" description="Helical" evidence="2">
    <location>
        <begin position="58"/>
        <end position="80"/>
    </location>
</feature>
<dbReference type="GO" id="GO:0000155">
    <property type="term" value="F:phosphorelay sensor kinase activity"/>
    <property type="evidence" value="ECO:0007669"/>
    <property type="project" value="InterPro"/>
</dbReference>
<dbReference type="AlphaFoldDB" id="A0AAX1ND81"/>
<accession>A0AAX1ND81</accession>
<keyword evidence="1" id="KW-0175">Coiled coil</keyword>
<evidence type="ECO:0000313" key="4">
    <source>
        <dbReference type="EMBL" id="QWG05504.1"/>
    </source>
</evidence>
<protein>
    <submittedName>
        <fullName evidence="4">Histidine kinase</fullName>
    </submittedName>
</protein>
<feature type="coiled-coil region" evidence="1">
    <location>
        <begin position="149"/>
        <end position="176"/>
    </location>
</feature>
<evidence type="ECO:0000256" key="2">
    <source>
        <dbReference type="SAM" id="Phobius"/>
    </source>
</evidence>
<dbReference type="InterPro" id="IPR010559">
    <property type="entry name" value="Sig_transdc_His_kin_internal"/>
</dbReference>
<dbReference type="EMBL" id="CP076133">
    <property type="protein sequence ID" value="QWG05504.1"/>
    <property type="molecule type" value="Genomic_DNA"/>
</dbReference>
<feature type="transmembrane region" description="Helical" evidence="2">
    <location>
        <begin position="14"/>
        <end position="38"/>
    </location>
</feature>
<proteinExistence type="predicted"/>